<evidence type="ECO:0000256" key="1">
    <source>
        <dbReference type="ARBA" id="ARBA00022618"/>
    </source>
</evidence>
<evidence type="ECO:0000313" key="7">
    <source>
        <dbReference type="EMBL" id="UXE61062.1"/>
    </source>
</evidence>
<evidence type="ECO:0000256" key="2">
    <source>
        <dbReference type="ARBA" id="ARBA00023210"/>
    </source>
</evidence>
<keyword evidence="1 5" id="KW-0132">Cell division</keyword>
<dbReference type="GO" id="GO:0000917">
    <property type="term" value="P:division septum assembly"/>
    <property type="evidence" value="ECO:0007669"/>
    <property type="project" value="UniProtKB-KW"/>
</dbReference>
<dbReference type="Pfam" id="PF03775">
    <property type="entry name" value="MinC_C"/>
    <property type="match status" value="1"/>
</dbReference>
<accession>A0A977PW20</accession>
<comment type="function">
    <text evidence="5">Cell division inhibitor that blocks the formation of polar Z ring septums. Rapidly oscillates between the poles of the cell to destabilize FtsZ filaments that have formed before they mature into polar Z rings. Prevents FtsZ polymerization.</text>
</comment>
<feature type="domain" description="Septum formation inhibitor MinC C-terminal" evidence="6">
    <location>
        <begin position="134"/>
        <end position="227"/>
    </location>
</feature>
<dbReference type="KEGG" id="wna:KA717_37595"/>
<organism evidence="7">
    <name type="scientific">Woronichinia naegeliana WA131</name>
    <dbReference type="NCBI Taxonomy" id="2824559"/>
    <lineage>
        <taxon>Bacteria</taxon>
        <taxon>Bacillati</taxon>
        <taxon>Cyanobacteriota</taxon>
        <taxon>Cyanophyceae</taxon>
        <taxon>Synechococcales</taxon>
        <taxon>Coelosphaeriaceae</taxon>
        <taxon>Woronichinia</taxon>
    </lineage>
</organism>
<keyword evidence="2 5" id="KW-0717">Septation</keyword>
<dbReference type="InterPro" id="IPR036145">
    <property type="entry name" value="MinC_C_sf"/>
</dbReference>
<evidence type="ECO:0000256" key="4">
    <source>
        <dbReference type="ARBA" id="ARBA00046874"/>
    </source>
</evidence>
<evidence type="ECO:0000256" key="5">
    <source>
        <dbReference type="HAMAP-Rule" id="MF_00267"/>
    </source>
</evidence>
<keyword evidence="3 5" id="KW-0131">Cell cycle</keyword>
<dbReference type="AlphaFoldDB" id="A0A977PW20"/>
<evidence type="ECO:0000256" key="3">
    <source>
        <dbReference type="ARBA" id="ARBA00023306"/>
    </source>
</evidence>
<protein>
    <recommendedName>
        <fullName evidence="5">Probable septum site-determining protein MinC</fullName>
    </recommendedName>
</protein>
<dbReference type="Gene3D" id="2.160.20.70">
    <property type="match status" value="1"/>
</dbReference>
<gene>
    <name evidence="5" type="primary">minC</name>
    <name evidence="7" type="ORF">KA717_37595</name>
</gene>
<dbReference type="PANTHER" id="PTHR34108:SF1">
    <property type="entry name" value="SEPTUM SITE-DETERMINING PROTEIN MINC"/>
    <property type="match status" value="1"/>
</dbReference>
<dbReference type="InterPro" id="IPR013033">
    <property type="entry name" value="MinC"/>
</dbReference>
<dbReference type="InterPro" id="IPR016098">
    <property type="entry name" value="CAP/MinC_C"/>
</dbReference>
<dbReference type="PANTHER" id="PTHR34108">
    <property type="entry name" value="SEPTUM SITE-DETERMINING PROTEIN MINC"/>
    <property type="match status" value="1"/>
</dbReference>
<dbReference type="Proteomes" id="UP001065613">
    <property type="component" value="Chromosome"/>
</dbReference>
<evidence type="ECO:0000259" key="6">
    <source>
        <dbReference type="Pfam" id="PF03775"/>
    </source>
</evidence>
<dbReference type="GO" id="GO:1901891">
    <property type="term" value="P:regulation of cell septum assembly"/>
    <property type="evidence" value="ECO:0007669"/>
    <property type="project" value="InterPro"/>
</dbReference>
<dbReference type="EMBL" id="CP073041">
    <property type="protein sequence ID" value="UXE61062.1"/>
    <property type="molecule type" value="Genomic_DNA"/>
</dbReference>
<dbReference type="HAMAP" id="MF_00267">
    <property type="entry name" value="MinC"/>
    <property type="match status" value="1"/>
</dbReference>
<dbReference type="InterPro" id="IPR005526">
    <property type="entry name" value="Septum_form_inhib_MinC_C"/>
</dbReference>
<dbReference type="GO" id="GO:0000902">
    <property type="term" value="P:cell morphogenesis"/>
    <property type="evidence" value="ECO:0007669"/>
    <property type="project" value="InterPro"/>
</dbReference>
<comment type="subunit">
    <text evidence="4 5">Interacts with MinD and FtsZ.</text>
</comment>
<sequence length="241" mass="26383">MTADLPLPSSLSIQLQPEGDQLWLTLPFSNQPDLSRDWTQLEQSLQVYLKLQADRWPSGSSVYLSVQDRLLDVRQLQAIAALLTEINLELQWVKTSRRQTAVAAASIGYSVEQISRSPTLLQPNPRALAKPLVLKNTIRSGVVIEHPGDVLLVGDLNPGGEIIAEGDILIWGTLRGTVHAGVKGDQNAIVMILKLAASQIRIADLVARVSSEAADQNEPEVAYITPDGIRLTSARKFKKIK</sequence>
<name>A0A977PW20_9CYAN</name>
<comment type="similarity">
    <text evidence="5">Belongs to the MinC family.</text>
</comment>
<proteinExistence type="inferred from homology"/>
<reference evidence="7" key="1">
    <citation type="submission" date="2021-04" db="EMBL/GenBank/DDBJ databases">
        <title>Genome sequence of Woronichinia naegeliana from Washington state freshwater lake bloom.</title>
        <authorList>
            <person name="Dreher T.W."/>
        </authorList>
    </citation>
    <scope>NUCLEOTIDE SEQUENCE</scope>
    <source>
        <strain evidence="7">WA131</strain>
    </source>
</reference>
<dbReference type="SUPFAM" id="SSF63848">
    <property type="entry name" value="Cell-division inhibitor MinC, C-terminal domain"/>
    <property type="match status" value="1"/>
</dbReference>